<feature type="compositionally biased region" description="Polar residues" evidence="1">
    <location>
        <begin position="590"/>
        <end position="599"/>
    </location>
</feature>
<dbReference type="OrthoDB" id="8219583at2"/>
<sequence length="643" mass="64981">MTQATLGLAVDSSQVEKGTISLDKLTTSAQRAEGAAERLAGGNRQAASSAQQVSGAAEREAAALTRATTAANDNARAITRTGAAMRAANQNFRGGGLSVANLAAQFQDVGVSAAMMSNPLQVALQQGTQISAVLGPLGAAGAAKALGAAFVSVLSPLSLAVIGVTALVTAGLQMVDWAATGQMALYGVAGALEVIGPYAVAAAAAIALLYAPSVVTGLVSLIALLSRTAVAALGMAAAFAAANPAVAFVLGITAAVAALNIFRDEINQAFGFDLVKSIKDWGNYLIDIVARAFNTAVGFVETGVNKIIRALNKLPGTDFEAANLSGFKLPTGGDHIGAFTSAISSGASAAADRLRELADGFIGVGAEADKAAKKAAESYADITRGAEQFIAKQELERDTYLMTSEAAAAMRYEQDLLNKAANDNITLSAAQREQLRGLAQAMASAEAATAAYKAAVDFAKETGRGFFADMRAGLQDGESAWNSFGLAAEKALQKIEDKLFDLATDQLIDGLFSGLATAGVASPGGGGLGSLLTGLFGGARAAGGPVSSGRAYLVGERGPELFVPGASGAIVPNGGGSGPVSITIVNKGTPQDVKSQRTSPGGRPGRDITLELDDMSAKNIRRAGSASNMAVQGLGGRAPIRER</sequence>
<feature type="transmembrane region" description="Helical" evidence="2">
    <location>
        <begin position="218"/>
        <end position="239"/>
    </location>
</feature>
<keyword evidence="2" id="KW-0812">Transmembrane</keyword>
<feature type="transmembrane region" description="Helical" evidence="2">
    <location>
        <begin position="146"/>
        <end position="172"/>
    </location>
</feature>
<dbReference type="KEGG" id="mcg:GL4_2869"/>
<proteinExistence type="predicted"/>
<dbReference type="STRING" id="1384459.GL4_2869"/>
<feature type="region of interest" description="Disordered" evidence="1">
    <location>
        <begin position="590"/>
        <end position="609"/>
    </location>
</feature>
<accession>A0A0A8K717</accession>
<protein>
    <recommendedName>
        <fullName evidence="3">Bacteriophage tail tape measure N-terminal domain-containing protein</fullName>
    </recommendedName>
</protein>
<dbReference type="Proteomes" id="UP000031643">
    <property type="component" value="Chromosome"/>
</dbReference>
<name>A0A0A8K717_9HYPH</name>
<dbReference type="EMBL" id="AP014648">
    <property type="protein sequence ID" value="BAQ18302.1"/>
    <property type="molecule type" value="Genomic_DNA"/>
</dbReference>
<reference evidence="4 5" key="1">
    <citation type="submission" date="2014-09" db="EMBL/GenBank/DDBJ databases">
        <title>Genome sequencing of Methyloceanibacter caenitepidi Gela4.</title>
        <authorList>
            <person name="Takeuchi M."/>
            <person name="Susumu S."/>
            <person name="Kamagata Y."/>
            <person name="Oshima K."/>
            <person name="Hattori M."/>
            <person name="Iwasaki W."/>
        </authorList>
    </citation>
    <scope>NUCLEOTIDE SEQUENCE [LARGE SCALE GENOMIC DNA]</scope>
    <source>
        <strain evidence="4 5">Gela4</strain>
    </source>
</reference>
<evidence type="ECO:0000259" key="3">
    <source>
        <dbReference type="Pfam" id="PF06791"/>
    </source>
</evidence>
<feature type="transmembrane region" description="Helical" evidence="2">
    <location>
        <begin position="245"/>
        <end position="262"/>
    </location>
</feature>
<gene>
    <name evidence="4" type="ORF">GL4_2869</name>
</gene>
<keyword evidence="5" id="KW-1185">Reference proteome</keyword>
<dbReference type="Pfam" id="PF06791">
    <property type="entry name" value="TMP_2"/>
    <property type="match status" value="1"/>
</dbReference>
<dbReference type="HOGENOM" id="CLU_439981_0_0_5"/>
<feature type="transmembrane region" description="Helical" evidence="2">
    <location>
        <begin position="184"/>
        <end position="211"/>
    </location>
</feature>
<feature type="domain" description="Bacteriophage tail tape measure N-terminal" evidence="3">
    <location>
        <begin position="92"/>
        <end position="187"/>
    </location>
</feature>
<evidence type="ECO:0000256" key="1">
    <source>
        <dbReference type="SAM" id="MobiDB-lite"/>
    </source>
</evidence>
<evidence type="ECO:0000313" key="4">
    <source>
        <dbReference type="EMBL" id="BAQ18302.1"/>
    </source>
</evidence>
<dbReference type="InterPro" id="IPR009628">
    <property type="entry name" value="Phage_tape_measure_N"/>
</dbReference>
<keyword evidence="2" id="KW-0472">Membrane</keyword>
<keyword evidence="2" id="KW-1133">Transmembrane helix</keyword>
<evidence type="ECO:0000256" key="2">
    <source>
        <dbReference type="SAM" id="Phobius"/>
    </source>
</evidence>
<organism evidence="4 5">
    <name type="scientific">Methyloceanibacter caenitepidi</name>
    <dbReference type="NCBI Taxonomy" id="1384459"/>
    <lineage>
        <taxon>Bacteria</taxon>
        <taxon>Pseudomonadati</taxon>
        <taxon>Pseudomonadota</taxon>
        <taxon>Alphaproteobacteria</taxon>
        <taxon>Hyphomicrobiales</taxon>
        <taxon>Hyphomicrobiaceae</taxon>
        <taxon>Methyloceanibacter</taxon>
    </lineage>
</organism>
<dbReference type="RefSeq" id="WP_052464574.1">
    <property type="nucleotide sequence ID" value="NZ_AP014648.1"/>
</dbReference>
<dbReference type="AlphaFoldDB" id="A0A0A8K717"/>
<evidence type="ECO:0000313" key="5">
    <source>
        <dbReference type="Proteomes" id="UP000031643"/>
    </source>
</evidence>